<dbReference type="EMBL" id="MZGX01000009">
    <property type="protein sequence ID" value="OPX44381.1"/>
    <property type="molecule type" value="Genomic_DNA"/>
</dbReference>
<dbReference type="AlphaFoldDB" id="A0A1V4SMC7"/>
<name>A0A1V4SMC7_RUMHU</name>
<proteinExistence type="predicted"/>
<organism evidence="1 2">
    <name type="scientific">Ruminiclostridium hungatei</name>
    <name type="common">Clostridium hungatei</name>
    <dbReference type="NCBI Taxonomy" id="48256"/>
    <lineage>
        <taxon>Bacteria</taxon>
        <taxon>Bacillati</taxon>
        <taxon>Bacillota</taxon>
        <taxon>Clostridia</taxon>
        <taxon>Eubacteriales</taxon>
        <taxon>Oscillospiraceae</taxon>
        <taxon>Ruminiclostridium</taxon>
    </lineage>
</organism>
<accession>A0A1V4SMC7</accession>
<evidence type="ECO:0000313" key="1">
    <source>
        <dbReference type="EMBL" id="OPX44381.1"/>
    </source>
</evidence>
<dbReference type="OrthoDB" id="1799049at2"/>
<gene>
    <name evidence="1" type="ORF">CLHUN_16800</name>
</gene>
<dbReference type="Proteomes" id="UP000191554">
    <property type="component" value="Unassembled WGS sequence"/>
</dbReference>
<keyword evidence="2" id="KW-1185">Reference proteome</keyword>
<sequence length="71" mass="8367">MGKFERFERVGLRDKETKALIAVYPKKPEGTDNQIESDVKYWYYQKSCSAEEELNGLFVDHLTEHELKSIQ</sequence>
<evidence type="ECO:0000313" key="2">
    <source>
        <dbReference type="Proteomes" id="UP000191554"/>
    </source>
</evidence>
<protein>
    <submittedName>
        <fullName evidence="1">Uncharacterized protein</fullName>
    </submittedName>
</protein>
<dbReference type="RefSeq" id="WP_080064126.1">
    <property type="nucleotide sequence ID" value="NZ_MZGX01000009.1"/>
</dbReference>
<comment type="caution">
    <text evidence="1">The sequence shown here is derived from an EMBL/GenBank/DDBJ whole genome shotgun (WGS) entry which is preliminary data.</text>
</comment>
<reference evidence="1 2" key="1">
    <citation type="submission" date="2017-03" db="EMBL/GenBank/DDBJ databases">
        <title>Genome sequence of Clostridium hungatei DSM 14427.</title>
        <authorList>
            <person name="Poehlein A."/>
            <person name="Daniel R."/>
        </authorList>
    </citation>
    <scope>NUCLEOTIDE SEQUENCE [LARGE SCALE GENOMIC DNA]</scope>
    <source>
        <strain evidence="1 2">DSM 14427</strain>
    </source>
</reference>